<feature type="transmembrane region" description="Helical" evidence="7">
    <location>
        <begin position="78"/>
        <end position="99"/>
    </location>
</feature>
<feature type="transmembrane region" description="Helical" evidence="7">
    <location>
        <begin position="191"/>
        <end position="213"/>
    </location>
</feature>
<comment type="caution">
    <text evidence="8">The sequence shown here is derived from an EMBL/GenBank/DDBJ whole genome shotgun (WGS) entry which is preliminary data.</text>
</comment>
<evidence type="ECO:0000256" key="3">
    <source>
        <dbReference type="ARBA" id="ARBA00022475"/>
    </source>
</evidence>
<sequence length="216" mass="23593">MFGITDLATYLVGVIIIITLPGPNSLYCLSVSASQGRRAGMGAMSGILVGDTILILATVFGAGTLLKLYPAVFDVIKLIGGCYLAYLGTRLIVGAYHTFKNRHAIVGKSFNPPKVQNQNHFYRSLSLSLTNPKAILFFLSFFVQFVSPTYDKPFLTFFVLAVILQLVSFLYLLLLVFSGKKLADVFGSRPIIMTLAMFGVGCLFIGFGVNLWLARL</sequence>
<dbReference type="PANTHER" id="PTHR30086">
    <property type="entry name" value="ARGININE EXPORTER PROTEIN ARGO"/>
    <property type="match status" value="1"/>
</dbReference>
<keyword evidence="4 7" id="KW-0812">Transmembrane</keyword>
<dbReference type="AlphaFoldDB" id="A0A1B8Q597"/>
<comment type="subcellular location">
    <subcellularLocation>
        <location evidence="1">Cell membrane</location>
        <topology evidence="1">Multi-pass membrane protein</topology>
    </subcellularLocation>
</comment>
<dbReference type="GO" id="GO:0015190">
    <property type="term" value="F:L-leucine transmembrane transporter activity"/>
    <property type="evidence" value="ECO:0007669"/>
    <property type="project" value="TreeGrafter"/>
</dbReference>
<evidence type="ECO:0000256" key="1">
    <source>
        <dbReference type="ARBA" id="ARBA00004651"/>
    </source>
</evidence>
<dbReference type="GO" id="GO:0015820">
    <property type="term" value="P:L-leucine transport"/>
    <property type="evidence" value="ECO:0007669"/>
    <property type="project" value="TreeGrafter"/>
</dbReference>
<gene>
    <name evidence="8" type="ORF">A9309_03910</name>
</gene>
<reference evidence="8 9" key="1">
    <citation type="submission" date="2016-06" db="EMBL/GenBank/DDBJ databases">
        <title>Draft genome of Moraxella lacunata CCUG 57757A.</title>
        <authorList>
            <person name="Salva-Serra F."/>
            <person name="Engstrom-Jakobsson H."/>
            <person name="Thorell K."/>
            <person name="Gonzales-Siles L."/>
            <person name="Karlsson R."/>
            <person name="Boulund F."/>
            <person name="Engstrand L."/>
            <person name="Kristiansson E."/>
            <person name="Moore E."/>
        </authorList>
    </citation>
    <scope>NUCLEOTIDE SEQUENCE [LARGE SCALE GENOMIC DNA]</scope>
    <source>
        <strain evidence="8 9">CCUG 57757A</strain>
    </source>
</reference>
<dbReference type="RefSeq" id="WP_065256278.1">
    <property type="nucleotide sequence ID" value="NZ_JARDJM010000020.1"/>
</dbReference>
<feature type="transmembrane region" description="Helical" evidence="7">
    <location>
        <begin position="7"/>
        <end position="29"/>
    </location>
</feature>
<organism evidence="8 9">
    <name type="scientific">Moraxella lacunata</name>
    <dbReference type="NCBI Taxonomy" id="477"/>
    <lineage>
        <taxon>Bacteria</taxon>
        <taxon>Pseudomonadati</taxon>
        <taxon>Pseudomonadota</taxon>
        <taxon>Gammaproteobacteria</taxon>
        <taxon>Moraxellales</taxon>
        <taxon>Moraxellaceae</taxon>
        <taxon>Moraxella</taxon>
    </lineage>
</organism>
<keyword evidence="3" id="KW-1003">Cell membrane</keyword>
<evidence type="ECO:0000256" key="7">
    <source>
        <dbReference type="SAM" id="Phobius"/>
    </source>
</evidence>
<dbReference type="PIRSF" id="PIRSF006324">
    <property type="entry name" value="LeuE"/>
    <property type="match status" value="1"/>
</dbReference>
<evidence type="ECO:0000313" key="9">
    <source>
        <dbReference type="Proteomes" id="UP000092607"/>
    </source>
</evidence>
<name>A0A1B8Q597_MORLA</name>
<evidence type="ECO:0000256" key="6">
    <source>
        <dbReference type="ARBA" id="ARBA00023136"/>
    </source>
</evidence>
<comment type="similarity">
    <text evidence="2">Belongs to the Rht family.</text>
</comment>
<dbReference type="InterPro" id="IPR001123">
    <property type="entry name" value="LeuE-type"/>
</dbReference>
<dbReference type="GO" id="GO:0005886">
    <property type="term" value="C:plasma membrane"/>
    <property type="evidence" value="ECO:0007669"/>
    <property type="project" value="UniProtKB-SubCell"/>
</dbReference>
<dbReference type="EMBL" id="LZMS01000038">
    <property type="protein sequence ID" value="OBX64887.1"/>
    <property type="molecule type" value="Genomic_DNA"/>
</dbReference>
<dbReference type="PANTHER" id="PTHR30086:SF15">
    <property type="entry name" value="LEUCINE EFFLUX PROTEIN"/>
    <property type="match status" value="1"/>
</dbReference>
<dbReference type="Pfam" id="PF01810">
    <property type="entry name" value="LysE"/>
    <property type="match status" value="1"/>
</dbReference>
<feature type="transmembrane region" description="Helical" evidence="7">
    <location>
        <begin position="120"/>
        <end position="142"/>
    </location>
</feature>
<dbReference type="OrthoDB" id="9784202at2"/>
<evidence type="ECO:0000256" key="5">
    <source>
        <dbReference type="ARBA" id="ARBA00022989"/>
    </source>
</evidence>
<keyword evidence="6 7" id="KW-0472">Membrane</keyword>
<evidence type="ECO:0000256" key="2">
    <source>
        <dbReference type="ARBA" id="ARBA00007928"/>
    </source>
</evidence>
<feature type="transmembrane region" description="Helical" evidence="7">
    <location>
        <begin position="41"/>
        <end position="66"/>
    </location>
</feature>
<feature type="transmembrane region" description="Helical" evidence="7">
    <location>
        <begin position="154"/>
        <end position="179"/>
    </location>
</feature>
<dbReference type="NCBIfam" id="NF008201">
    <property type="entry name" value="PRK10958.1"/>
    <property type="match status" value="1"/>
</dbReference>
<keyword evidence="5 7" id="KW-1133">Transmembrane helix</keyword>
<protein>
    <submittedName>
        <fullName evidence="8">Leucine efflux protein LeuE</fullName>
    </submittedName>
</protein>
<evidence type="ECO:0000313" key="8">
    <source>
        <dbReference type="EMBL" id="OBX64887.1"/>
    </source>
</evidence>
<accession>A0A1B8Q597</accession>
<evidence type="ECO:0000256" key="4">
    <source>
        <dbReference type="ARBA" id="ARBA00022692"/>
    </source>
</evidence>
<proteinExistence type="inferred from homology"/>
<dbReference type="Proteomes" id="UP000092607">
    <property type="component" value="Unassembled WGS sequence"/>
</dbReference>